<dbReference type="InterPro" id="IPR003594">
    <property type="entry name" value="HATPase_dom"/>
</dbReference>
<dbReference type="Proteomes" id="UP001500456">
    <property type="component" value="Unassembled WGS sequence"/>
</dbReference>
<keyword evidence="3" id="KW-0902">Two-component regulatory system</keyword>
<keyword evidence="7" id="KW-1185">Reference proteome</keyword>
<dbReference type="CDD" id="cd16917">
    <property type="entry name" value="HATPase_UhpB-NarQ-NarX-like"/>
    <property type="match status" value="1"/>
</dbReference>
<dbReference type="InterPro" id="IPR017205">
    <property type="entry name" value="Sig_transdc_His_kinase_ChrS"/>
</dbReference>
<dbReference type="PANTHER" id="PTHR24421:SF55">
    <property type="entry name" value="SENSOR HISTIDINE KINASE YDFH"/>
    <property type="match status" value="1"/>
</dbReference>
<evidence type="ECO:0000256" key="1">
    <source>
        <dbReference type="ARBA" id="ARBA00022679"/>
    </source>
</evidence>
<feature type="transmembrane region" description="Helical" evidence="4">
    <location>
        <begin position="58"/>
        <end position="80"/>
    </location>
</feature>
<feature type="transmembrane region" description="Helical" evidence="4">
    <location>
        <begin position="87"/>
        <end position="107"/>
    </location>
</feature>
<feature type="transmembrane region" description="Helical" evidence="4">
    <location>
        <begin position="184"/>
        <end position="205"/>
    </location>
</feature>
<dbReference type="GO" id="GO:0016301">
    <property type="term" value="F:kinase activity"/>
    <property type="evidence" value="ECO:0007669"/>
    <property type="project" value="UniProtKB-KW"/>
</dbReference>
<evidence type="ECO:0000313" key="7">
    <source>
        <dbReference type="Proteomes" id="UP001500456"/>
    </source>
</evidence>
<dbReference type="Pfam" id="PF02518">
    <property type="entry name" value="HATPase_c"/>
    <property type="match status" value="1"/>
</dbReference>
<dbReference type="InterPro" id="IPR050482">
    <property type="entry name" value="Sensor_HK_TwoCompSys"/>
</dbReference>
<sequence>MSTDRRTHGSTGAWTYLGAEPGTLDVGARKLAARSRRAKVGRGVAVRSTVDFGSRYRAGWHVLVGAVAIPLAVAIAADVTVALGQRLLALSTLAVIVAWYALVAPQAMENRDERWGAAYFAALAIAFPLLLAIAPMSGALLFALCPQLFVMVARWRVRLPLLLILYAELAWAMIARVGVSRYTLAMVGVSVLVPMTVTILVGAYLTGIREQNRKRAALIEELTRTRAALERAGHEAGVHAERERLASEIHDTLAQGFTSILMLAQVARTTLLRDQTAADGQLDILERTARENLAEARSLIAALAPVDLTGRSLADALDRLAARHTRDTGTRVEVSIVGERSGTSTGTDIALLRTAQEALANVGKHADATTVRIELRHEDGLMTLAVTDDGQGFDPATVRGGYGLLGIRTRATTLGGTCTMRSSPGQGTMVRVDLPVAPAEQAARSLRPVLDLSSTPDH</sequence>
<reference evidence="7" key="1">
    <citation type="journal article" date="2019" name="Int. J. Syst. Evol. Microbiol.">
        <title>The Global Catalogue of Microorganisms (GCM) 10K type strain sequencing project: providing services to taxonomists for standard genome sequencing and annotation.</title>
        <authorList>
            <consortium name="The Broad Institute Genomics Platform"/>
            <consortium name="The Broad Institute Genome Sequencing Center for Infectious Disease"/>
            <person name="Wu L."/>
            <person name="Ma J."/>
        </authorList>
    </citation>
    <scope>NUCLEOTIDE SEQUENCE [LARGE SCALE GENOMIC DNA]</scope>
    <source>
        <strain evidence="7">JCM 16924</strain>
    </source>
</reference>
<keyword evidence="4" id="KW-0812">Transmembrane</keyword>
<evidence type="ECO:0000259" key="5">
    <source>
        <dbReference type="PROSITE" id="PS50109"/>
    </source>
</evidence>
<dbReference type="Gene3D" id="1.20.5.1930">
    <property type="match status" value="1"/>
</dbReference>
<name>A0ABP7TTS6_9ACTN</name>
<dbReference type="PANTHER" id="PTHR24421">
    <property type="entry name" value="NITRATE/NITRITE SENSOR PROTEIN NARX-RELATED"/>
    <property type="match status" value="1"/>
</dbReference>
<feature type="domain" description="Histidine kinase" evidence="5">
    <location>
        <begin position="248"/>
        <end position="438"/>
    </location>
</feature>
<dbReference type="InterPro" id="IPR011712">
    <property type="entry name" value="Sig_transdc_His_kin_sub3_dim/P"/>
</dbReference>
<proteinExistence type="predicted"/>
<dbReference type="SUPFAM" id="SSF55874">
    <property type="entry name" value="ATPase domain of HSP90 chaperone/DNA topoisomerase II/histidine kinase"/>
    <property type="match status" value="1"/>
</dbReference>
<accession>A0ABP7TTS6</accession>
<keyword evidence="4" id="KW-1133">Transmembrane helix</keyword>
<dbReference type="EMBL" id="BAAAZX010000053">
    <property type="protein sequence ID" value="GAA4031171.1"/>
    <property type="molecule type" value="Genomic_DNA"/>
</dbReference>
<gene>
    <name evidence="6" type="ORF">GCM10022232_91390</name>
</gene>
<feature type="transmembrane region" description="Helical" evidence="4">
    <location>
        <begin position="119"/>
        <end position="145"/>
    </location>
</feature>
<dbReference type="Gene3D" id="3.30.565.10">
    <property type="entry name" value="Histidine kinase-like ATPase, C-terminal domain"/>
    <property type="match status" value="1"/>
</dbReference>
<evidence type="ECO:0000256" key="3">
    <source>
        <dbReference type="ARBA" id="ARBA00023012"/>
    </source>
</evidence>
<evidence type="ECO:0000256" key="4">
    <source>
        <dbReference type="SAM" id="Phobius"/>
    </source>
</evidence>
<dbReference type="InterPro" id="IPR005467">
    <property type="entry name" value="His_kinase_dom"/>
</dbReference>
<keyword evidence="2 6" id="KW-0418">Kinase</keyword>
<dbReference type="PIRSF" id="PIRSF037434">
    <property type="entry name" value="STHK_ChrS"/>
    <property type="match status" value="1"/>
</dbReference>
<dbReference type="SMART" id="SM00387">
    <property type="entry name" value="HATPase_c"/>
    <property type="match status" value="1"/>
</dbReference>
<evidence type="ECO:0000256" key="2">
    <source>
        <dbReference type="ARBA" id="ARBA00022777"/>
    </source>
</evidence>
<keyword evidence="4" id="KW-0472">Membrane</keyword>
<organism evidence="6 7">
    <name type="scientific">Streptomyces plumbiresistens</name>
    <dbReference type="NCBI Taxonomy" id="511811"/>
    <lineage>
        <taxon>Bacteria</taxon>
        <taxon>Bacillati</taxon>
        <taxon>Actinomycetota</taxon>
        <taxon>Actinomycetes</taxon>
        <taxon>Kitasatosporales</taxon>
        <taxon>Streptomycetaceae</taxon>
        <taxon>Streptomyces</taxon>
    </lineage>
</organism>
<feature type="transmembrane region" description="Helical" evidence="4">
    <location>
        <begin position="157"/>
        <end position="178"/>
    </location>
</feature>
<evidence type="ECO:0000313" key="6">
    <source>
        <dbReference type="EMBL" id="GAA4031171.1"/>
    </source>
</evidence>
<dbReference type="Pfam" id="PF07730">
    <property type="entry name" value="HisKA_3"/>
    <property type="match status" value="1"/>
</dbReference>
<protein>
    <submittedName>
        <fullName evidence="6">Sensor histidine kinase</fullName>
    </submittedName>
</protein>
<dbReference type="PROSITE" id="PS50109">
    <property type="entry name" value="HIS_KIN"/>
    <property type="match status" value="1"/>
</dbReference>
<dbReference type="InterPro" id="IPR036890">
    <property type="entry name" value="HATPase_C_sf"/>
</dbReference>
<comment type="caution">
    <text evidence="6">The sequence shown here is derived from an EMBL/GenBank/DDBJ whole genome shotgun (WGS) entry which is preliminary data.</text>
</comment>
<keyword evidence="1" id="KW-0808">Transferase</keyword>